<dbReference type="EMBL" id="CP003346">
    <property type="protein sequence ID" value="AGA80431.1"/>
    <property type="molecule type" value="Genomic_DNA"/>
</dbReference>
<evidence type="ECO:0000259" key="3">
    <source>
        <dbReference type="Pfam" id="PF13439"/>
    </source>
</evidence>
<evidence type="ECO:0000256" key="1">
    <source>
        <dbReference type="ARBA" id="ARBA00022679"/>
    </source>
</evidence>
<accession>L0G607</accession>
<dbReference type="InterPro" id="IPR001296">
    <property type="entry name" value="Glyco_trans_1"/>
</dbReference>
<dbReference type="eggNOG" id="COG0438">
    <property type="taxonomic scope" value="Bacteria"/>
</dbReference>
<dbReference type="SUPFAM" id="SSF53756">
    <property type="entry name" value="UDP-Glycosyltransferase/glycogen phosphorylase"/>
    <property type="match status" value="1"/>
</dbReference>
<dbReference type="PANTHER" id="PTHR46401">
    <property type="entry name" value="GLYCOSYLTRANSFERASE WBBK-RELATED"/>
    <property type="match status" value="1"/>
</dbReference>
<evidence type="ECO:0000259" key="2">
    <source>
        <dbReference type="Pfam" id="PF00534"/>
    </source>
</evidence>
<reference evidence="5" key="1">
    <citation type="submission" date="2012-02" db="EMBL/GenBank/DDBJ databases">
        <title>The complete genome of Echinicola vietnamensis DSM 17526.</title>
        <authorList>
            <person name="Lucas S."/>
            <person name="Copeland A."/>
            <person name="Lapidus A."/>
            <person name="Glavina del Rio T."/>
            <person name="Dalin E."/>
            <person name="Tice H."/>
            <person name="Bruce D."/>
            <person name="Goodwin L."/>
            <person name="Pitluck S."/>
            <person name="Peters L."/>
            <person name="Ovchinnikova G."/>
            <person name="Teshima H."/>
            <person name="Kyrpides N."/>
            <person name="Mavromatis K."/>
            <person name="Ivanova N."/>
            <person name="Brettin T."/>
            <person name="Detter J.C."/>
            <person name="Han C."/>
            <person name="Larimer F."/>
            <person name="Land M."/>
            <person name="Hauser L."/>
            <person name="Markowitz V."/>
            <person name="Cheng J.-F."/>
            <person name="Hugenholtz P."/>
            <person name="Woyke T."/>
            <person name="Wu D."/>
            <person name="Brambilla E."/>
            <person name="Klenk H.-P."/>
            <person name="Eisen J.A."/>
        </authorList>
    </citation>
    <scope>NUCLEOTIDE SEQUENCE [LARGE SCALE GENOMIC DNA]</scope>
    <source>
        <strain evidence="5">DSM 17526 / LMG 23754 / KMM 6221</strain>
    </source>
</reference>
<dbReference type="CDD" id="cd03809">
    <property type="entry name" value="GT4_MtfB-like"/>
    <property type="match status" value="1"/>
</dbReference>
<evidence type="ECO:0000313" key="5">
    <source>
        <dbReference type="Proteomes" id="UP000010796"/>
    </source>
</evidence>
<feature type="domain" description="Glycosyltransferase subfamily 4-like N-terminal" evidence="3">
    <location>
        <begin position="44"/>
        <end position="147"/>
    </location>
</feature>
<dbReference type="PATRIC" id="fig|926556.3.peg.4462"/>
<dbReference type="GO" id="GO:0016757">
    <property type="term" value="F:glycosyltransferase activity"/>
    <property type="evidence" value="ECO:0007669"/>
    <property type="project" value="InterPro"/>
</dbReference>
<dbReference type="AlphaFoldDB" id="L0G607"/>
<sequence length="330" mass="36987">MEQKRKVLIDGRWAGDTGIGRLYREVMQAAPQGVDCRYVRTTVPLGSMFSPVALARDIGRSDGEVFYSPSFMPPLYSKMPFVFTVHDLMHLFYYSPLHRVYYRQVIARLAKRAKKLITVSHFSKAQLVTILGLPESLISVIYNGVDDHFLANEEGHSLGRPYFLYVGNRRENKNLPAMLTAFAHARIPKDFVFALSGNPDSQLRALIEGLGIEKRVQFLGFIPEEALPKVYRGAYATLFVSKMEGFGLPVLESMASGTPVLTSTESSLPEIAGGAALLARPEDHADIQHGIERLVSDHGLYEDLVEKGLRRARQFPWARTASQTWEQILS</sequence>
<gene>
    <name evidence="4" type="ordered locus">Echvi_4235</name>
</gene>
<proteinExistence type="predicted"/>
<dbReference type="GO" id="GO:0009103">
    <property type="term" value="P:lipopolysaccharide biosynthetic process"/>
    <property type="evidence" value="ECO:0007669"/>
    <property type="project" value="TreeGrafter"/>
</dbReference>
<dbReference type="KEGG" id="evi:Echvi_4235"/>
<dbReference type="Pfam" id="PF00534">
    <property type="entry name" value="Glycos_transf_1"/>
    <property type="match status" value="1"/>
</dbReference>
<organism evidence="4 5">
    <name type="scientific">Echinicola vietnamensis (strain DSM 17526 / LMG 23754 / KMM 6221)</name>
    <dbReference type="NCBI Taxonomy" id="926556"/>
    <lineage>
        <taxon>Bacteria</taxon>
        <taxon>Pseudomonadati</taxon>
        <taxon>Bacteroidota</taxon>
        <taxon>Cytophagia</taxon>
        <taxon>Cytophagales</taxon>
        <taxon>Cyclobacteriaceae</taxon>
        <taxon>Echinicola</taxon>
    </lineage>
</organism>
<dbReference type="Gene3D" id="3.40.50.2000">
    <property type="entry name" value="Glycogen Phosphorylase B"/>
    <property type="match status" value="2"/>
</dbReference>
<dbReference type="Pfam" id="PF13439">
    <property type="entry name" value="Glyco_transf_4"/>
    <property type="match status" value="1"/>
</dbReference>
<protein>
    <submittedName>
        <fullName evidence="4">Glycosyltransferase</fullName>
    </submittedName>
</protein>
<dbReference type="STRING" id="926556.Echvi_4235"/>
<dbReference type="InterPro" id="IPR028098">
    <property type="entry name" value="Glyco_trans_4-like_N"/>
</dbReference>
<dbReference type="OrthoDB" id="9801609at2"/>
<dbReference type="HOGENOM" id="CLU_009583_27_0_10"/>
<feature type="domain" description="Glycosyl transferase family 1" evidence="2">
    <location>
        <begin position="152"/>
        <end position="308"/>
    </location>
</feature>
<dbReference type="Proteomes" id="UP000010796">
    <property type="component" value="Chromosome"/>
</dbReference>
<evidence type="ECO:0000313" key="4">
    <source>
        <dbReference type="EMBL" id="AGA80431.1"/>
    </source>
</evidence>
<keyword evidence="1 4" id="KW-0808">Transferase</keyword>
<name>L0G607_ECHVK</name>
<dbReference type="RefSeq" id="WP_015267964.1">
    <property type="nucleotide sequence ID" value="NC_019904.1"/>
</dbReference>
<keyword evidence="5" id="KW-1185">Reference proteome</keyword>
<dbReference type="PANTHER" id="PTHR46401:SF2">
    <property type="entry name" value="GLYCOSYLTRANSFERASE WBBK-RELATED"/>
    <property type="match status" value="1"/>
</dbReference>